<evidence type="ECO:0000313" key="3">
    <source>
        <dbReference type="EMBL" id="TQJ07522.1"/>
    </source>
</evidence>
<protein>
    <recommendedName>
        <fullName evidence="2">DUF5709 domain-containing protein</fullName>
    </recommendedName>
</protein>
<dbReference type="Proteomes" id="UP000317893">
    <property type="component" value="Unassembled WGS sequence"/>
</dbReference>
<keyword evidence="4" id="KW-1185">Reference proteome</keyword>
<comment type="caution">
    <text evidence="3">The sequence shown here is derived from an EMBL/GenBank/DDBJ whole genome shotgun (WGS) entry which is preliminary data.</text>
</comment>
<evidence type="ECO:0000313" key="4">
    <source>
        <dbReference type="Proteomes" id="UP000317893"/>
    </source>
</evidence>
<feature type="domain" description="DUF5709" evidence="2">
    <location>
        <begin position="119"/>
        <end position="166"/>
    </location>
</feature>
<reference evidence="3 4" key="1">
    <citation type="submission" date="2019-06" db="EMBL/GenBank/DDBJ databases">
        <title>Sequencing the genomes of 1000 actinobacteria strains.</title>
        <authorList>
            <person name="Klenk H.-P."/>
        </authorList>
    </citation>
    <scope>NUCLEOTIDE SEQUENCE [LARGE SCALE GENOMIC DNA]</scope>
    <source>
        <strain evidence="3 4">DSM 18607</strain>
    </source>
</reference>
<dbReference type="Pfam" id="PF18970">
    <property type="entry name" value="DUF5709"/>
    <property type="match status" value="1"/>
</dbReference>
<feature type="compositionally biased region" description="Basic and acidic residues" evidence="1">
    <location>
        <begin position="132"/>
        <end position="143"/>
    </location>
</feature>
<dbReference type="RefSeq" id="WP_246061029.1">
    <property type="nucleotide sequence ID" value="NZ_BAAAPR010000006.1"/>
</dbReference>
<feature type="region of interest" description="Disordered" evidence="1">
    <location>
        <begin position="1"/>
        <end position="214"/>
    </location>
</feature>
<accession>A0A542DWQ8</accession>
<name>A0A542DWQ8_9MICO</name>
<evidence type="ECO:0000256" key="1">
    <source>
        <dbReference type="SAM" id="MobiDB-lite"/>
    </source>
</evidence>
<gene>
    <name evidence="3" type="ORF">FB458_0585</name>
</gene>
<feature type="compositionally biased region" description="Acidic residues" evidence="1">
    <location>
        <begin position="20"/>
        <end position="32"/>
    </location>
</feature>
<proteinExistence type="predicted"/>
<feature type="compositionally biased region" description="Acidic residues" evidence="1">
    <location>
        <begin position="171"/>
        <end position="185"/>
    </location>
</feature>
<dbReference type="InterPro" id="IPR043763">
    <property type="entry name" value="DUF5709"/>
</dbReference>
<feature type="compositionally biased region" description="Basic and acidic residues" evidence="1">
    <location>
        <begin position="93"/>
        <end position="116"/>
    </location>
</feature>
<organism evidence="3 4">
    <name type="scientific">Lapillicoccus jejuensis</name>
    <dbReference type="NCBI Taxonomy" id="402171"/>
    <lineage>
        <taxon>Bacteria</taxon>
        <taxon>Bacillati</taxon>
        <taxon>Actinomycetota</taxon>
        <taxon>Actinomycetes</taxon>
        <taxon>Micrococcales</taxon>
        <taxon>Intrasporangiaceae</taxon>
        <taxon>Lapillicoccus</taxon>
    </lineage>
</organism>
<dbReference type="EMBL" id="VFMN01000001">
    <property type="protein sequence ID" value="TQJ07522.1"/>
    <property type="molecule type" value="Genomic_DNA"/>
</dbReference>
<sequence>MSDESYAGEELNTDTGSYSLDDEDQLQPEETLDDRGVEDALDEGYSPAEKPRGVDAWGTTAWEQSQDETIEQRIKQEVPDPDSAYGAPDNESGLDRPDEDRVGGDDPDSIDARDDFLGDGGARSGRLVAPDEGVRGDAEKDAVGEDVGIDGAGASAEEAAMHVEADSAQDGVDDDLSDPVGDDPADAVMHAGDRPEELEDLDGITDVEDDDLQV</sequence>
<dbReference type="AlphaFoldDB" id="A0A542DWQ8"/>
<feature type="compositionally biased region" description="Acidic residues" evidence="1">
    <location>
        <begin position="196"/>
        <end position="214"/>
    </location>
</feature>
<evidence type="ECO:0000259" key="2">
    <source>
        <dbReference type="Pfam" id="PF18970"/>
    </source>
</evidence>